<gene>
    <name evidence="2" type="ORF">METZ01_LOCUS475549</name>
</gene>
<organism evidence="2">
    <name type="scientific">marine metagenome</name>
    <dbReference type="NCBI Taxonomy" id="408172"/>
    <lineage>
        <taxon>unclassified sequences</taxon>
        <taxon>metagenomes</taxon>
        <taxon>ecological metagenomes</taxon>
    </lineage>
</organism>
<feature type="region of interest" description="Disordered" evidence="1">
    <location>
        <begin position="1"/>
        <end position="22"/>
    </location>
</feature>
<sequence length="53" mass="5733">LSASVTGAAELPLPMTSSKGQTVTPSFEGWYQNPDGSYTLSFGYFNRNTEEVV</sequence>
<evidence type="ECO:0000313" key="2">
    <source>
        <dbReference type="EMBL" id="SVE22695.1"/>
    </source>
</evidence>
<feature type="non-terminal residue" evidence="2">
    <location>
        <position position="1"/>
    </location>
</feature>
<dbReference type="EMBL" id="UINC01202745">
    <property type="protein sequence ID" value="SVE22695.1"/>
    <property type="molecule type" value="Genomic_DNA"/>
</dbReference>
<reference evidence="2" key="1">
    <citation type="submission" date="2018-05" db="EMBL/GenBank/DDBJ databases">
        <authorList>
            <person name="Lanie J.A."/>
            <person name="Ng W.-L."/>
            <person name="Kazmierczak K.M."/>
            <person name="Andrzejewski T.M."/>
            <person name="Davidsen T.M."/>
            <person name="Wayne K.J."/>
            <person name="Tettelin H."/>
            <person name="Glass J.I."/>
            <person name="Rusch D."/>
            <person name="Podicherti R."/>
            <person name="Tsui H.-C.T."/>
            <person name="Winkler M.E."/>
        </authorList>
    </citation>
    <scope>NUCLEOTIDE SEQUENCE</scope>
</reference>
<name>A0A383BTP8_9ZZZZ</name>
<proteinExistence type="predicted"/>
<feature type="non-terminal residue" evidence="2">
    <location>
        <position position="53"/>
    </location>
</feature>
<protein>
    <submittedName>
        <fullName evidence="2">Uncharacterized protein</fullName>
    </submittedName>
</protein>
<dbReference type="AlphaFoldDB" id="A0A383BTP8"/>
<accession>A0A383BTP8</accession>
<evidence type="ECO:0000256" key="1">
    <source>
        <dbReference type="SAM" id="MobiDB-lite"/>
    </source>
</evidence>